<evidence type="ECO:0000313" key="2">
    <source>
        <dbReference type="Proteomes" id="UP001162480"/>
    </source>
</evidence>
<organism evidence="1 2">
    <name type="scientific">Octopus vulgaris</name>
    <name type="common">Common octopus</name>
    <dbReference type="NCBI Taxonomy" id="6645"/>
    <lineage>
        <taxon>Eukaryota</taxon>
        <taxon>Metazoa</taxon>
        <taxon>Spiralia</taxon>
        <taxon>Lophotrochozoa</taxon>
        <taxon>Mollusca</taxon>
        <taxon>Cephalopoda</taxon>
        <taxon>Coleoidea</taxon>
        <taxon>Octopodiformes</taxon>
        <taxon>Octopoda</taxon>
        <taxon>Incirrata</taxon>
        <taxon>Octopodidae</taxon>
        <taxon>Octopus</taxon>
    </lineage>
</organism>
<name>A0AA36BQX4_OCTVU</name>
<proteinExistence type="predicted"/>
<dbReference type="Proteomes" id="UP001162480">
    <property type="component" value="Chromosome 20"/>
</dbReference>
<dbReference type="EMBL" id="OX597833">
    <property type="protein sequence ID" value="CAI9738062.1"/>
    <property type="molecule type" value="Genomic_DNA"/>
</dbReference>
<accession>A0AA36BQX4</accession>
<gene>
    <name evidence="1" type="ORF">OCTVUL_1B022055</name>
</gene>
<sequence>MCAYHQMYKSTPTADMLKPEKNIRLAADNGQEIKCLGPIHFQLCSNGSKFHDAKFYVVDVDGPPIIGLPTGEAIKLDSALDITTIKGLKETYPNLFDSLGNFKGPTQLYIKARSEPFIDPPWKCSVHLEKKLNIELWKMEEMGGHQASGVQAWNIL</sequence>
<keyword evidence="2" id="KW-1185">Reference proteome</keyword>
<protein>
    <submittedName>
        <fullName evidence="1">Uncharacterized protein</fullName>
    </submittedName>
</protein>
<evidence type="ECO:0000313" key="1">
    <source>
        <dbReference type="EMBL" id="CAI9738062.1"/>
    </source>
</evidence>
<dbReference type="AlphaFoldDB" id="A0AA36BQX4"/>
<reference evidence="1" key="1">
    <citation type="submission" date="2023-08" db="EMBL/GenBank/DDBJ databases">
        <authorList>
            <person name="Alioto T."/>
            <person name="Alioto T."/>
            <person name="Gomez Garrido J."/>
        </authorList>
    </citation>
    <scope>NUCLEOTIDE SEQUENCE</scope>
</reference>